<dbReference type="Proteomes" id="UP000499080">
    <property type="component" value="Unassembled WGS sequence"/>
</dbReference>
<name>A0A4Y2T8A3_ARAVE</name>
<proteinExistence type="predicted"/>
<accession>A0A4Y2T8A3</accession>
<evidence type="ECO:0000313" key="2">
    <source>
        <dbReference type="Proteomes" id="UP000499080"/>
    </source>
</evidence>
<reference evidence="1 2" key="1">
    <citation type="journal article" date="2019" name="Sci. Rep.">
        <title>Orb-weaving spider Araneus ventricosus genome elucidates the spidroin gene catalogue.</title>
        <authorList>
            <person name="Kono N."/>
            <person name="Nakamura H."/>
            <person name="Ohtoshi R."/>
            <person name="Moran D.A.P."/>
            <person name="Shinohara A."/>
            <person name="Yoshida Y."/>
            <person name="Fujiwara M."/>
            <person name="Mori M."/>
            <person name="Tomita M."/>
            <person name="Arakawa K."/>
        </authorList>
    </citation>
    <scope>NUCLEOTIDE SEQUENCE [LARGE SCALE GENOMIC DNA]</scope>
</reference>
<protein>
    <submittedName>
        <fullName evidence="1">Uncharacterized protein</fullName>
    </submittedName>
</protein>
<dbReference type="EMBL" id="BGPR01026802">
    <property type="protein sequence ID" value="GBN96807.1"/>
    <property type="molecule type" value="Genomic_DNA"/>
</dbReference>
<dbReference type="AlphaFoldDB" id="A0A4Y2T8A3"/>
<organism evidence="1 2">
    <name type="scientific">Araneus ventricosus</name>
    <name type="common">Orbweaver spider</name>
    <name type="synonym">Epeira ventricosa</name>
    <dbReference type="NCBI Taxonomy" id="182803"/>
    <lineage>
        <taxon>Eukaryota</taxon>
        <taxon>Metazoa</taxon>
        <taxon>Ecdysozoa</taxon>
        <taxon>Arthropoda</taxon>
        <taxon>Chelicerata</taxon>
        <taxon>Arachnida</taxon>
        <taxon>Araneae</taxon>
        <taxon>Araneomorphae</taxon>
        <taxon>Entelegynae</taxon>
        <taxon>Araneoidea</taxon>
        <taxon>Araneidae</taxon>
        <taxon>Araneus</taxon>
    </lineage>
</organism>
<keyword evidence="2" id="KW-1185">Reference proteome</keyword>
<sequence length="250" mass="26672">MLLQYIGKGSPSIVGPQEFANLATRTICMPMVLEFSSRMVYPRIFGRPVVPGEICCQQTYTLSFRCGNGSNFLFKNDNPIPHLNVDTAQIDWPPCPSYSNSINICGIFLEEFFQHVYILQIKEECAYIPKLLPRCSTVVLTNGICHFFSLLIWGRGYLLIPRSSGALAVPRCSGGRVVPRSSVGLVAPRSSGSLVALRSSGNLSVLRSSGGLVVPCSSGSLVAPRSSGGLVVPRSSGGLAVQRSSGGASG</sequence>
<comment type="caution">
    <text evidence="1">The sequence shown here is derived from an EMBL/GenBank/DDBJ whole genome shotgun (WGS) entry which is preliminary data.</text>
</comment>
<gene>
    <name evidence="1" type="ORF">AVEN_160012_1</name>
</gene>
<evidence type="ECO:0000313" key="1">
    <source>
        <dbReference type="EMBL" id="GBN96807.1"/>
    </source>
</evidence>